<dbReference type="PANTHER" id="PTHR35795">
    <property type="entry name" value="SLR1885 PROTEIN"/>
    <property type="match status" value="1"/>
</dbReference>
<dbReference type="GO" id="GO:0046872">
    <property type="term" value="F:metal ion binding"/>
    <property type="evidence" value="ECO:0007669"/>
    <property type="project" value="UniProtKB-KW"/>
</dbReference>
<evidence type="ECO:0000256" key="1">
    <source>
        <dbReference type="ARBA" id="ARBA00012506"/>
    </source>
</evidence>
<dbReference type="EMBL" id="LVKI01000008">
    <property type="protein sequence ID" value="OAQ08632.1"/>
    <property type="molecule type" value="Genomic_DNA"/>
</dbReference>
<reference evidence="9" key="1">
    <citation type="submission" date="2016-03" db="EMBL/GenBank/DDBJ databases">
        <authorList>
            <person name="Johnson T.J."/>
            <person name="Youmans B."/>
            <person name="Case K."/>
            <person name="Noll S."/>
        </authorList>
    </citation>
    <scope>NUCLEOTIDE SEQUENCE [LARGE SCALE GENOMIC DNA]</scope>
    <source>
        <strain evidence="9">UMNLAv8</strain>
    </source>
</reference>
<evidence type="ECO:0000256" key="6">
    <source>
        <dbReference type="ARBA" id="ARBA00049417"/>
    </source>
</evidence>
<dbReference type="OrthoDB" id="9782134at2"/>
<dbReference type="PANTHER" id="PTHR35795:SF1">
    <property type="entry name" value="BIS(5'-NUCLEOSYL)-TETRAPHOSPHATASE, SYMMETRICAL"/>
    <property type="match status" value="1"/>
</dbReference>
<proteinExistence type="predicted"/>
<dbReference type="SMART" id="SM00471">
    <property type="entry name" value="HDc"/>
    <property type="match status" value="1"/>
</dbReference>
<dbReference type="Gene3D" id="1.10.3210.10">
    <property type="entry name" value="Hypothetical protein af1432"/>
    <property type="match status" value="1"/>
</dbReference>
<dbReference type="EC" id="3.6.1.41" evidence="1"/>
<dbReference type="NCBIfam" id="TIGR00488">
    <property type="entry name" value="bis(5'-nucleosyl)-tetraphosphatase (symmetrical) YqeK"/>
    <property type="match status" value="1"/>
</dbReference>
<dbReference type="AlphaFoldDB" id="A0A179CT67"/>
<keyword evidence="3" id="KW-0547">Nucleotide-binding</keyword>
<keyword evidence="5" id="KW-0408">Iron</keyword>
<evidence type="ECO:0000259" key="7">
    <source>
        <dbReference type="PROSITE" id="PS51831"/>
    </source>
</evidence>
<evidence type="ECO:0000256" key="2">
    <source>
        <dbReference type="ARBA" id="ARBA00022723"/>
    </source>
</evidence>
<dbReference type="GO" id="GO:0000166">
    <property type="term" value="F:nucleotide binding"/>
    <property type="evidence" value="ECO:0007669"/>
    <property type="project" value="UniProtKB-KW"/>
</dbReference>
<dbReference type="InterPro" id="IPR051094">
    <property type="entry name" value="Diverse_Catalytic_Enzymes"/>
</dbReference>
<dbReference type="Pfam" id="PF01966">
    <property type="entry name" value="HD"/>
    <property type="match status" value="1"/>
</dbReference>
<name>A0A179CT67_9LACO</name>
<dbReference type="SUPFAM" id="SSF109604">
    <property type="entry name" value="HD-domain/PDEase-like"/>
    <property type="match status" value="1"/>
</dbReference>
<sequence>MQLNSTLTRRTYIVTEIEYQKHYYPGSRSELVQKLKDSLNKQSRFEHCLRVEQTAIQLAKLNHEDVEKAAVAGLIHDYAKERSAEEFKRVIIAKKMDPDLLNWGNFIWHGEVGAEIIQDELKITDEEILNAVRRHTIGAVQMTTLDKIVYVADYVEPERDFPGANYAREVAFADLDDGVRYETQHTLQYLLENNQKIYPAAILTYNQWNAENR</sequence>
<keyword evidence="4" id="KW-0378">Hydrolase</keyword>
<keyword evidence="2" id="KW-0479">Metal-binding</keyword>
<dbReference type="InterPro" id="IPR005249">
    <property type="entry name" value="YqeK"/>
</dbReference>
<evidence type="ECO:0000256" key="5">
    <source>
        <dbReference type="ARBA" id="ARBA00023004"/>
    </source>
</evidence>
<comment type="caution">
    <text evidence="8">The sequence shown here is derived from an EMBL/GenBank/DDBJ whole genome shotgun (WGS) entry which is preliminary data.</text>
</comment>
<dbReference type="PROSITE" id="PS51831">
    <property type="entry name" value="HD"/>
    <property type="match status" value="1"/>
</dbReference>
<dbReference type="NCBIfam" id="TIGR00277">
    <property type="entry name" value="HDIG"/>
    <property type="match status" value="1"/>
</dbReference>
<dbReference type="InterPro" id="IPR006674">
    <property type="entry name" value="HD_domain"/>
</dbReference>
<accession>A0A179CT67</accession>
<organism evidence="8 9">
    <name type="scientific">Ligilactobacillus aviarius</name>
    <dbReference type="NCBI Taxonomy" id="1606"/>
    <lineage>
        <taxon>Bacteria</taxon>
        <taxon>Bacillati</taxon>
        <taxon>Bacillota</taxon>
        <taxon>Bacilli</taxon>
        <taxon>Lactobacillales</taxon>
        <taxon>Lactobacillaceae</taxon>
        <taxon>Ligilactobacillus</taxon>
    </lineage>
</organism>
<dbReference type="CDD" id="cd00077">
    <property type="entry name" value="HDc"/>
    <property type="match status" value="1"/>
</dbReference>
<evidence type="ECO:0000313" key="9">
    <source>
        <dbReference type="Proteomes" id="UP000078520"/>
    </source>
</evidence>
<gene>
    <name evidence="8" type="ORF">A3O14_02825</name>
</gene>
<dbReference type="GO" id="GO:0008803">
    <property type="term" value="F:bis(5'-nucleosyl)-tetraphosphatase (symmetrical) activity"/>
    <property type="evidence" value="ECO:0007669"/>
    <property type="project" value="UniProtKB-EC"/>
</dbReference>
<dbReference type="InterPro" id="IPR003607">
    <property type="entry name" value="HD/PDEase_dom"/>
</dbReference>
<dbReference type="Proteomes" id="UP000078520">
    <property type="component" value="Unassembled WGS sequence"/>
</dbReference>
<dbReference type="InterPro" id="IPR006675">
    <property type="entry name" value="HDIG_dom"/>
</dbReference>
<evidence type="ECO:0000313" key="8">
    <source>
        <dbReference type="EMBL" id="OAQ08632.1"/>
    </source>
</evidence>
<feature type="domain" description="HD" evidence="7">
    <location>
        <begin position="44"/>
        <end position="158"/>
    </location>
</feature>
<comment type="catalytic activity">
    <reaction evidence="6">
        <text>P(1),P(4)-bis(5'-adenosyl) tetraphosphate + H2O = 2 ADP + 2 H(+)</text>
        <dbReference type="Rhea" id="RHEA:24252"/>
        <dbReference type="ChEBI" id="CHEBI:15377"/>
        <dbReference type="ChEBI" id="CHEBI:15378"/>
        <dbReference type="ChEBI" id="CHEBI:58141"/>
        <dbReference type="ChEBI" id="CHEBI:456216"/>
        <dbReference type="EC" id="3.6.1.41"/>
    </reaction>
</comment>
<evidence type="ECO:0000256" key="4">
    <source>
        <dbReference type="ARBA" id="ARBA00022801"/>
    </source>
</evidence>
<protein>
    <recommendedName>
        <fullName evidence="1">bis(5'-nucleosyl)-tetraphosphatase (symmetrical)</fullName>
        <ecNumber evidence="1">3.6.1.41</ecNumber>
    </recommendedName>
</protein>
<evidence type="ECO:0000256" key="3">
    <source>
        <dbReference type="ARBA" id="ARBA00022741"/>
    </source>
</evidence>